<name>A0A5E6QEA6_PSEFL</name>
<dbReference type="InterPro" id="IPR013762">
    <property type="entry name" value="Integrase-like_cat_sf"/>
</dbReference>
<reference evidence="3 4" key="1">
    <citation type="submission" date="2019-09" db="EMBL/GenBank/DDBJ databases">
        <authorList>
            <person name="Chandra G."/>
            <person name="Truman W A."/>
        </authorList>
    </citation>
    <scope>NUCLEOTIDE SEQUENCE [LARGE SCALE GENOMIC DNA]</scope>
    <source>
        <strain evidence="3">PS624</strain>
    </source>
</reference>
<dbReference type="RefSeq" id="WP_150774215.1">
    <property type="nucleotide sequence ID" value="NZ_CABVGZ010000006.1"/>
</dbReference>
<dbReference type="SUPFAM" id="SSF56349">
    <property type="entry name" value="DNA breaking-rejoining enzymes"/>
    <property type="match status" value="1"/>
</dbReference>
<dbReference type="Gene3D" id="1.10.443.10">
    <property type="entry name" value="Intergrase catalytic core"/>
    <property type="match status" value="1"/>
</dbReference>
<dbReference type="GO" id="GO:0006310">
    <property type="term" value="P:DNA recombination"/>
    <property type="evidence" value="ECO:0007669"/>
    <property type="project" value="UniProtKB-KW"/>
</dbReference>
<evidence type="ECO:0000313" key="4">
    <source>
        <dbReference type="Proteomes" id="UP000326241"/>
    </source>
</evidence>
<proteinExistence type="predicted"/>
<evidence type="ECO:0000256" key="1">
    <source>
        <dbReference type="ARBA" id="ARBA00023172"/>
    </source>
</evidence>
<evidence type="ECO:0000313" key="3">
    <source>
        <dbReference type="EMBL" id="VVM54271.1"/>
    </source>
</evidence>
<evidence type="ECO:0000259" key="2">
    <source>
        <dbReference type="Pfam" id="PF00589"/>
    </source>
</evidence>
<dbReference type="InterPro" id="IPR002104">
    <property type="entry name" value="Integrase_catalytic"/>
</dbReference>
<dbReference type="EMBL" id="CABVGZ010000006">
    <property type="protein sequence ID" value="VVM54271.1"/>
    <property type="molecule type" value="Genomic_DNA"/>
</dbReference>
<dbReference type="GO" id="GO:0015074">
    <property type="term" value="P:DNA integration"/>
    <property type="evidence" value="ECO:0007669"/>
    <property type="project" value="InterPro"/>
</dbReference>
<dbReference type="GO" id="GO:0003677">
    <property type="term" value="F:DNA binding"/>
    <property type="evidence" value="ECO:0007669"/>
    <property type="project" value="InterPro"/>
</dbReference>
<feature type="domain" description="Tyr recombinase" evidence="2">
    <location>
        <begin position="208"/>
        <end position="374"/>
    </location>
</feature>
<dbReference type="CDD" id="cd00397">
    <property type="entry name" value="DNA_BRE_C"/>
    <property type="match status" value="1"/>
</dbReference>
<accession>A0A5E6QEA6</accession>
<dbReference type="Proteomes" id="UP000326241">
    <property type="component" value="Unassembled WGS sequence"/>
</dbReference>
<keyword evidence="1" id="KW-0233">DNA recombination</keyword>
<gene>
    <name evidence="3" type="ORF">PS624_00948</name>
</gene>
<sequence length="569" mass="64636">MKLIQCRFSSGQRSPLLVQTGDTAPLPILVPFIYVQLKLRYRAYNTAAAHLRAIQAFYTYAKTRDLDIDEAILACHFESILVLLDGYAIWLQSGRHADNLVARIGTAATAPFPQIDTRTRDQYLRLLKQYLSWCVTRYIPRARQTSTSLAKIELAFADVADVVERRFEAHIINVRPDRTRYRSLTDTQLQILRTLIRPGSAKNPFHERRQLRNWLMIELLLETGIRRGELLKLHSTDINDGSQHAYVSINDREHDPGDPRAEEPALKTRGRTLGISAQLYEVYERYIQSERRPVRKGKPMKVTLVDINQALGSDDARASIFSRRSLTESDGTPIRLTSHQPRHWRNTIYHLTGMSNVQQALALGRKRLDQNVYYQHTSIEEDTAAQHGFLAFSSHHERIDFLHAGIREKRIQGALTDSYHALLSDRGTTTAEAFLTVHATALHVTPFGGCIHDFSQAPCPKHLQCWNGCSHLHLMGTPSERSNLKKQAKNLTKAISSMRKSGAGEAGSDVWLADQESKLNNLKSVLARDSNVGVQRVFPNGHPMTIADTDKRYTCPDFQIQKRSFSNWQ</sequence>
<dbReference type="AlphaFoldDB" id="A0A5E6QEA6"/>
<protein>
    <recommendedName>
        <fullName evidence="2">Tyr recombinase domain-containing protein</fullName>
    </recommendedName>
</protein>
<organism evidence="3 4">
    <name type="scientific">Pseudomonas fluorescens</name>
    <dbReference type="NCBI Taxonomy" id="294"/>
    <lineage>
        <taxon>Bacteria</taxon>
        <taxon>Pseudomonadati</taxon>
        <taxon>Pseudomonadota</taxon>
        <taxon>Gammaproteobacteria</taxon>
        <taxon>Pseudomonadales</taxon>
        <taxon>Pseudomonadaceae</taxon>
        <taxon>Pseudomonas</taxon>
    </lineage>
</organism>
<dbReference type="InterPro" id="IPR011010">
    <property type="entry name" value="DNA_brk_join_enz"/>
</dbReference>
<dbReference type="Pfam" id="PF00589">
    <property type="entry name" value="Phage_integrase"/>
    <property type="match status" value="1"/>
</dbReference>